<keyword evidence="1" id="KW-0732">Signal</keyword>
<comment type="caution">
    <text evidence="2">The sequence shown here is derived from an EMBL/GenBank/DDBJ whole genome shotgun (WGS) entry which is preliminary data.</text>
</comment>
<feature type="chain" id="PRO_5026769862" description="Outer membrane protein" evidence="1">
    <location>
        <begin position="17"/>
        <end position="340"/>
    </location>
</feature>
<dbReference type="Proteomes" id="UP000477070">
    <property type="component" value="Unassembled WGS sequence"/>
</dbReference>
<protein>
    <recommendedName>
        <fullName evidence="4">Outer membrane protein</fullName>
    </recommendedName>
</protein>
<feature type="signal peptide" evidence="1">
    <location>
        <begin position="1"/>
        <end position="16"/>
    </location>
</feature>
<evidence type="ECO:0000313" key="3">
    <source>
        <dbReference type="Proteomes" id="UP000477070"/>
    </source>
</evidence>
<dbReference type="InterPro" id="IPR002718">
    <property type="entry name" value="OMP_Helicobacter"/>
</dbReference>
<organism evidence="2 3">
    <name type="scientific">Helicobacter saguini</name>
    <dbReference type="NCBI Taxonomy" id="1548018"/>
    <lineage>
        <taxon>Bacteria</taxon>
        <taxon>Pseudomonadati</taxon>
        <taxon>Campylobacterota</taxon>
        <taxon>Epsilonproteobacteria</taxon>
        <taxon>Campylobacterales</taxon>
        <taxon>Helicobacteraceae</taxon>
        <taxon>Helicobacter</taxon>
    </lineage>
</organism>
<proteinExistence type="predicted"/>
<evidence type="ECO:0000313" key="2">
    <source>
        <dbReference type="EMBL" id="MWV69395.1"/>
    </source>
</evidence>
<reference evidence="2 3" key="1">
    <citation type="submission" date="2019-12" db="EMBL/GenBank/DDBJ databases">
        <title>Multi-Generational Helicobacter saguini Isolates.</title>
        <authorList>
            <person name="Mannion A."/>
            <person name="Shen Z."/>
            <person name="Fox J.G."/>
        </authorList>
    </citation>
    <scope>NUCLEOTIDE SEQUENCE [LARGE SCALE GENOMIC DNA]</scope>
    <source>
        <strain evidence="3">16-048 (F4)</strain>
    </source>
</reference>
<dbReference type="EMBL" id="QBIU01000001">
    <property type="protein sequence ID" value="MWV69395.1"/>
    <property type="molecule type" value="Genomic_DNA"/>
</dbReference>
<accession>A0A6L7DDW1</accession>
<name>A0A6L7DDW1_9HELI</name>
<dbReference type="Pfam" id="PF01856">
    <property type="entry name" value="HP_OMP"/>
    <property type="match status" value="1"/>
</dbReference>
<dbReference type="RefSeq" id="WP_118949180.1">
    <property type="nucleotide sequence ID" value="NZ_QBIU01000001.1"/>
</dbReference>
<gene>
    <name evidence="2" type="ORF">DCO61_05080</name>
</gene>
<evidence type="ECO:0000256" key="1">
    <source>
        <dbReference type="SAM" id="SignalP"/>
    </source>
</evidence>
<evidence type="ECO:0008006" key="4">
    <source>
        <dbReference type="Google" id="ProtNLM"/>
    </source>
</evidence>
<dbReference type="AlphaFoldDB" id="A0A6L7DDW1"/>
<sequence>MKKILIFLLLLNIAHAAKYQFFLGLGASMNEGKLSTTTSNQYTRNTSTVNETGNLFYTNTQHGSYENGNVKDITSGYAGLEVTIDKAGIFTVRGYVSASFSNSVDFGTLDKNSLHDGSMRKCNAGEMPNLNVQCWRDEFYNSNANGATTPVKFNANPGFSDTISNNAFMLTYGVGVDVGVNLPISFVWKKLTKYKMVGFRVGVYGGVGYEFTTYSLGKFDNRTYNNTTSGGVTWRPDPGVTAYTPGTTLNTQDSLYISGAGMYGRAGLSLYFTDNLRLDFGLKIPITFAGVPNARSQKWYLKEHYSLPAGQSDPFTQQLLIQNYNVQIGIQWHFSANVLF</sequence>